<dbReference type="PANTHER" id="PTHR35530">
    <property type="entry name" value="TAUTOMERASE-RELATED"/>
    <property type="match status" value="1"/>
</dbReference>
<dbReference type="PANTHER" id="PTHR35530:SF1">
    <property type="entry name" value="2-HYDROXYMUCONATE TAUTOMERASE"/>
    <property type="match status" value="1"/>
</dbReference>
<dbReference type="Pfam" id="PF01361">
    <property type="entry name" value="Tautomerase"/>
    <property type="match status" value="1"/>
</dbReference>
<evidence type="ECO:0000313" key="4">
    <source>
        <dbReference type="EMBL" id="MDQ2583525.1"/>
    </source>
</evidence>
<evidence type="ECO:0000256" key="1">
    <source>
        <dbReference type="ARBA" id="ARBA00006723"/>
    </source>
</evidence>
<sequence length="67" mass="7132">MPQIHVTLLKGRAESEIAALGSALTEATARSLGVSPDAIRVTVTECEPEHWFVAGESMADLRAAGRR</sequence>
<comment type="caution">
    <text evidence="4">The sequence shown here is derived from an EMBL/GenBank/DDBJ whole genome shotgun (WGS) entry which is preliminary data.</text>
</comment>
<dbReference type="InterPro" id="IPR014347">
    <property type="entry name" value="Tautomerase/MIF_sf"/>
</dbReference>
<gene>
    <name evidence="4" type="ORF">CKY47_05925</name>
</gene>
<feature type="domain" description="4-oxalocrotonate tautomerase-like" evidence="3">
    <location>
        <begin position="2"/>
        <end position="60"/>
    </location>
</feature>
<dbReference type="Proteomes" id="UP001225605">
    <property type="component" value="Unassembled WGS sequence"/>
</dbReference>
<dbReference type="InterPro" id="IPR004370">
    <property type="entry name" value="4-OT-like_dom"/>
</dbReference>
<dbReference type="RefSeq" id="WP_306744635.1">
    <property type="nucleotide sequence ID" value="NZ_NSDM01000002.1"/>
</dbReference>
<dbReference type="Gene3D" id="3.30.429.10">
    <property type="entry name" value="Macrophage Migration Inhibitory Factor"/>
    <property type="match status" value="1"/>
</dbReference>
<evidence type="ECO:0000313" key="5">
    <source>
        <dbReference type="Proteomes" id="UP001225605"/>
    </source>
</evidence>
<dbReference type="SUPFAM" id="SSF55331">
    <property type="entry name" value="Tautomerase/MIF"/>
    <property type="match status" value="1"/>
</dbReference>
<name>A0ABU0WUJ8_9PSEU</name>
<evidence type="ECO:0000256" key="2">
    <source>
        <dbReference type="ARBA" id="ARBA00023235"/>
    </source>
</evidence>
<reference evidence="4 5" key="1">
    <citation type="submission" date="2017-06" db="EMBL/GenBank/DDBJ databases">
        <title>Cultured bacterium strain Saccharothrix yanglingensis Hhs.015.</title>
        <authorList>
            <person name="Xia Y."/>
        </authorList>
    </citation>
    <scope>NUCLEOTIDE SEQUENCE [LARGE SCALE GENOMIC DNA]</scope>
    <source>
        <strain evidence="4 5">Hhs.015</strain>
    </source>
</reference>
<protein>
    <submittedName>
        <fullName evidence="4">4-oxalocrotonate tautomerase</fullName>
    </submittedName>
</protein>
<proteinExistence type="inferred from homology"/>
<dbReference type="EMBL" id="NSDM01000002">
    <property type="protein sequence ID" value="MDQ2583525.1"/>
    <property type="molecule type" value="Genomic_DNA"/>
</dbReference>
<accession>A0ABU0WUJ8</accession>
<evidence type="ECO:0000259" key="3">
    <source>
        <dbReference type="Pfam" id="PF01361"/>
    </source>
</evidence>
<keyword evidence="5" id="KW-1185">Reference proteome</keyword>
<organism evidence="4 5">
    <name type="scientific">Saccharothrix yanglingensis</name>
    <dbReference type="NCBI Taxonomy" id="659496"/>
    <lineage>
        <taxon>Bacteria</taxon>
        <taxon>Bacillati</taxon>
        <taxon>Actinomycetota</taxon>
        <taxon>Actinomycetes</taxon>
        <taxon>Pseudonocardiales</taxon>
        <taxon>Pseudonocardiaceae</taxon>
        <taxon>Saccharothrix</taxon>
    </lineage>
</organism>
<keyword evidence="2" id="KW-0413">Isomerase</keyword>
<comment type="similarity">
    <text evidence="1">Belongs to the 4-oxalocrotonate tautomerase family.</text>
</comment>